<dbReference type="InterPro" id="IPR043427">
    <property type="entry name" value="YscJ/FliF"/>
</dbReference>
<evidence type="ECO:0000256" key="1">
    <source>
        <dbReference type="ARBA" id="ARBA00003820"/>
    </source>
</evidence>
<comment type="subcellular location">
    <subcellularLocation>
        <location evidence="2 12">Bacterial flagellum basal body</location>
    </subcellularLocation>
    <subcellularLocation>
        <location evidence="3">Cell membrane</location>
        <topology evidence="3">Multi-pass membrane protein</topology>
    </subcellularLocation>
</comment>
<dbReference type="InterPro" id="IPR006182">
    <property type="entry name" value="FliF_N_dom"/>
</dbReference>
<evidence type="ECO:0000256" key="3">
    <source>
        <dbReference type="ARBA" id="ARBA00004651"/>
    </source>
</evidence>
<feature type="region of interest" description="Disordered" evidence="13">
    <location>
        <begin position="475"/>
        <end position="526"/>
    </location>
</feature>
<keyword evidence="9 14" id="KW-0472">Membrane</keyword>
<comment type="caution">
    <text evidence="17">The sequence shown here is derived from an EMBL/GenBank/DDBJ whole genome shotgun (WGS) entry which is preliminary data.</text>
</comment>
<evidence type="ECO:0000259" key="15">
    <source>
        <dbReference type="Pfam" id="PF01514"/>
    </source>
</evidence>
<dbReference type="InterPro" id="IPR045851">
    <property type="entry name" value="AMP-bd_C_sf"/>
</dbReference>
<protein>
    <recommendedName>
        <fullName evidence="5 12">Flagellar M-ring protein</fullName>
    </recommendedName>
</protein>
<comment type="subunit">
    <text evidence="11">The basal body constitutes a major portion of the flagellar organelle and consists of four rings (L,P,S, and M) mounted on a central rod. The M ring is integral to the inner membrane of the cell and may be connected to the flagellar rod via the S ring. The S (supramembrane ring) lies just distal to the M ring. The L and P rings lie in the outer membrane and the periplasmic space, respectively.</text>
</comment>
<sequence>MANGTLSSTGRSLRETLSAIPREKQVAIAALGLLLLAGFAGLIYWAQKAEYAVLYSQLGQKNAGNVVEALEQQGVPYKLVNGGTMIQVPADQVSRLRLSLAKSGVPDAGRKGYSLFDNRDVVGMSSFAQKLNFKRALEGELERTINGLGVVEKSRVHLVTPEKALFEKDQKPAKASVALQLANGNSLDQETVDGVVHLVAAGVEGLKPEQVTVVDQNGRVLNGEDDPKQKTGPGDELVAYKRNLENNLQKQLTSLVERVVGPGRAVVRVNTDINDKKVQLHEESYDPFSKVPRSKQTRSRTGGSAGGVGGEAGAAANVPSSEEEGPQQGSGSGGVRVREETVNYEISKTVRDVLKPGGGIERLSVAVLVDGSYETVDGNRQFVPRDQEQLDSLRSLVADAAGINQGRGDSVTVESMPLHAPEQAQGAVGELTWWDIGMEGARYGGYVLVTFLILWFVGRPLMRYLTEPTLRRAESSAELEEGGGSGQALSNALGGWDEERRELESRRSEIEERAATEQERREQVRDVVRKEEENSVAVVRQWLRE</sequence>
<keyword evidence="18" id="KW-1185">Reference proteome</keyword>
<evidence type="ECO:0000259" key="16">
    <source>
        <dbReference type="Pfam" id="PF08345"/>
    </source>
</evidence>
<dbReference type="Pfam" id="PF08345">
    <property type="entry name" value="YscJ_FliF_C"/>
    <property type="match status" value="1"/>
</dbReference>
<dbReference type="EMBL" id="JBGUAW010000007">
    <property type="protein sequence ID" value="MFA9461512.1"/>
    <property type="molecule type" value="Genomic_DNA"/>
</dbReference>
<keyword evidence="8 14" id="KW-1133">Transmembrane helix</keyword>
<evidence type="ECO:0000313" key="17">
    <source>
        <dbReference type="EMBL" id="MFA9461512.1"/>
    </source>
</evidence>
<dbReference type="NCBIfam" id="TIGR00206">
    <property type="entry name" value="fliF"/>
    <property type="match status" value="1"/>
</dbReference>
<evidence type="ECO:0000256" key="14">
    <source>
        <dbReference type="SAM" id="Phobius"/>
    </source>
</evidence>
<dbReference type="Proteomes" id="UP001575181">
    <property type="component" value="Unassembled WGS sequence"/>
</dbReference>
<dbReference type="Gene3D" id="3.30.300.30">
    <property type="match status" value="1"/>
</dbReference>
<dbReference type="RefSeq" id="WP_373656299.1">
    <property type="nucleotide sequence ID" value="NZ_JBGUAW010000007.1"/>
</dbReference>
<reference evidence="17 18" key="1">
    <citation type="submission" date="2024-08" db="EMBL/GenBank/DDBJ databases">
        <title>Whole-genome sequencing of halo(alkali)philic microorganisms from hypersaline lakes.</title>
        <authorList>
            <person name="Sorokin D.Y."/>
            <person name="Merkel A.Y."/>
            <person name="Messina E."/>
            <person name="Yakimov M."/>
        </authorList>
    </citation>
    <scope>NUCLEOTIDE SEQUENCE [LARGE SCALE GENOMIC DNA]</scope>
    <source>
        <strain evidence="17 18">Cl-TMA</strain>
    </source>
</reference>
<dbReference type="PANTHER" id="PTHR30046">
    <property type="entry name" value="FLAGELLAR M-RING PROTEIN"/>
    <property type="match status" value="1"/>
</dbReference>
<evidence type="ECO:0000256" key="9">
    <source>
        <dbReference type="ARBA" id="ARBA00023136"/>
    </source>
</evidence>
<keyword evidence="17" id="KW-0282">Flagellum</keyword>
<keyword evidence="17" id="KW-0966">Cell projection</keyword>
<dbReference type="InterPro" id="IPR000067">
    <property type="entry name" value="FlgMring_FliF"/>
</dbReference>
<feature type="compositionally biased region" description="Basic and acidic residues" evidence="13">
    <location>
        <begin position="497"/>
        <end position="526"/>
    </location>
</feature>
<evidence type="ECO:0000256" key="13">
    <source>
        <dbReference type="SAM" id="MobiDB-lite"/>
    </source>
</evidence>
<evidence type="ECO:0000256" key="4">
    <source>
        <dbReference type="ARBA" id="ARBA00007971"/>
    </source>
</evidence>
<name>A0ABV4TX18_9GAMM</name>
<keyword evidence="17" id="KW-0969">Cilium</keyword>
<dbReference type="PIRSF" id="PIRSF004862">
    <property type="entry name" value="FliF"/>
    <property type="match status" value="1"/>
</dbReference>
<keyword evidence="6" id="KW-1003">Cell membrane</keyword>
<proteinExistence type="inferred from homology"/>
<evidence type="ECO:0000256" key="10">
    <source>
        <dbReference type="ARBA" id="ARBA00023143"/>
    </source>
</evidence>
<evidence type="ECO:0000256" key="5">
    <source>
        <dbReference type="ARBA" id="ARBA00017949"/>
    </source>
</evidence>
<comment type="similarity">
    <text evidence="4 12">Belongs to the FliF family.</text>
</comment>
<feature type="compositionally biased region" description="Gly residues" evidence="13">
    <location>
        <begin position="303"/>
        <end position="312"/>
    </location>
</feature>
<evidence type="ECO:0000256" key="8">
    <source>
        <dbReference type="ARBA" id="ARBA00022989"/>
    </source>
</evidence>
<organism evidence="17 18">
    <name type="scientific">Thiohalorhabdus methylotrophus</name>
    <dbReference type="NCBI Taxonomy" id="3242694"/>
    <lineage>
        <taxon>Bacteria</taxon>
        <taxon>Pseudomonadati</taxon>
        <taxon>Pseudomonadota</taxon>
        <taxon>Gammaproteobacteria</taxon>
        <taxon>Thiohalorhabdales</taxon>
        <taxon>Thiohalorhabdaceae</taxon>
        <taxon>Thiohalorhabdus</taxon>
    </lineage>
</organism>
<evidence type="ECO:0000313" key="18">
    <source>
        <dbReference type="Proteomes" id="UP001575181"/>
    </source>
</evidence>
<evidence type="ECO:0000256" key="2">
    <source>
        <dbReference type="ARBA" id="ARBA00004117"/>
    </source>
</evidence>
<keyword evidence="7 14" id="KW-0812">Transmembrane</keyword>
<evidence type="ECO:0000256" key="12">
    <source>
        <dbReference type="PIRNR" id="PIRNR004862"/>
    </source>
</evidence>
<dbReference type="InterPro" id="IPR013556">
    <property type="entry name" value="Flag_M-ring_C"/>
</dbReference>
<evidence type="ECO:0000256" key="7">
    <source>
        <dbReference type="ARBA" id="ARBA00022692"/>
    </source>
</evidence>
<evidence type="ECO:0000256" key="11">
    <source>
        <dbReference type="ARBA" id="ARBA00025936"/>
    </source>
</evidence>
<evidence type="ECO:0000256" key="6">
    <source>
        <dbReference type="ARBA" id="ARBA00022475"/>
    </source>
</evidence>
<feature type="region of interest" description="Disordered" evidence="13">
    <location>
        <begin position="278"/>
        <end position="338"/>
    </location>
</feature>
<accession>A0ABV4TX18</accession>
<gene>
    <name evidence="17" type="primary">fliF</name>
    <name evidence="17" type="ORF">ACERLL_11810</name>
</gene>
<dbReference type="PRINTS" id="PR01009">
    <property type="entry name" value="FLGMRINGFLIF"/>
</dbReference>
<keyword evidence="10 12" id="KW-0975">Bacterial flagellum</keyword>
<comment type="function">
    <text evidence="1 12">The M ring may be actively involved in energy transduction.</text>
</comment>
<dbReference type="Pfam" id="PF01514">
    <property type="entry name" value="YscJ_FliF"/>
    <property type="match status" value="1"/>
</dbReference>
<feature type="transmembrane region" description="Helical" evidence="14">
    <location>
        <begin position="26"/>
        <end position="46"/>
    </location>
</feature>
<feature type="domain" description="Flagellar M-ring N-terminal" evidence="15">
    <location>
        <begin position="47"/>
        <end position="222"/>
    </location>
</feature>
<dbReference type="PANTHER" id="PTHR30046:SF0">
    <property type="entry name" value="FLAGELLAR M-RING PROTEIN"/>
    <property type="match status" value="1"/>
</dbReference>
<feature type="domain" description="Flagellar M-ring C-terminal" evidence="16">
    <location>
        <begin position="257"/>
        <end position="417"/>
    </location>
</feature>